<accession>A0ABS0T0R3</accession>
<dbReference type="Gene3D" id="3.30.565.10">
    <property type="entry name" value="Histidine kinase-like ATPase, C-terminal domain"/>
    <property type="match status" value="1"/>
</dbReference>
<keyword evidence="8 11" id="KW-1133">Transmembrane helix</keyword>
<keyword evidence="5" id="KW-0808">Transferase</keyword>
<evidence type="ECO:0000256" key="10">
    <source>
        <dbReference type="SAM" id="MobiDB-lite"/>
    </source>
</evidence>
<keyword evidence="15" id="KW-1185">Reference proteome</keyword>
<comment type="caution">
    <text evidence="14">The sequence shown here is derived from an EMBL/GenBank/DDBJ whole genome shotgun (WGS) entry which is preliminary data.</text>
</comment>
<dbReference type="PROSITE" id="PS50885">
    <property type="entry name" value="HAMP"/>
    <property type="match status" value="1"/>
</dbReference>
<organism evidence="14 15">
    <name type="scientific">Caulobacter hibisci</name>
    <dbReference type="NCBI Taxonomy" id="2035993"/>
    <lineage>
        <taxon>Bacteria</taxon>
        <taxon>Pseudomonadati</taxon>
        <taxon>Pseudomonadota</taxon>
        <taxon>Alphaproteobacteria</taxon>
        <taxon>Caulobacterales</taxon>
        <taxon>Caulobacteraceae</taxon>
        <taxon>Caulobacter</taxon>
    </lineage>
</organism>
<keyword evidence="11" id="KW-0472">Membrane</keyword>
<evidence type="ECO:0000259" key="12">
    <source>
        <dbReference type="PROSITE" id="PS50109"/>
    </source>
</evidence>
<evidence type="ECO:0000256" key="11">
    <source>
        <dbReference type="SAM" id="Phobius"/>
    </source>
</evidence>
<sequence length="484" mass="51417">MIAALTSIRARLLISGVLFTVVAVVLAALTIQPTLDQFVRRSVDASLESQISVLARAVKPDGSLDQERLQSVGPFVRRGAGWAWVVKGPAGVVRSQTVASVDPRQSGGPSPWPKSEGPKDGPRPDRDRPQGERPREAHPDKPPTGPLKESRRWRSRSGWNESFYFRTLTVNSSRGPVVITAGAPRYIRDRMRDEGLRPLLLSLSVLGVGLLAAMVGQLELGLRPLRKLGASLAAVRAGDQRRIEGQQPKELEPVVAELNALLDHNEAALAKARSHVSNLAHGLKTPLATLAVRLAEPGRDPDGSLASLIAQIDGAIGHHLGRARAASPGAPGRPALPVKSRLDDLVAALSRIHAAAGVRAELDVPDDLFVACDPQDFDEMTGNLLDNAWKFAERTVRVTARREGARAVLLIDDDGPGLTDEAAAAALVPGSRLDERGQGHGFGLPIALELAELHDGALTLGRAPIGGLRATLVLPARSGDPVEA</sequence>
<dbReference type="InterPro" id="IPR003660">
    <property type="entry name" value="HAMP_dom"/>
</dbReference>
<comment type="subcellular location">
    <subcellularLocation>
        <location evidence="2">Membrane</location>
    </subcellularLocation>
</comment>
<dbReference type="EC" id="2.7.13.3" evidence="3"/>
<dbReference type="PANTHER" id="PTHR45436">
    <property type="entry name" value="SENSOR HISTIDINE KINASE YKOH"/>
    <property type="match status" value="1"/>
</dbReference>
<reference evidence="14 15" key="1">
    <citation type="submission" date="2020-11" db="EMBL/GenBank/DDBJ databases">
        <title>genome sequence of strain KACC 18849.</title>
        <authorList>
            <person name="Gao J."/>
            <person name="Zhang X."/>
        </authorList>
    </citation>
    <scope>NUCLEOTIDE SEQUENCE [LARGE SCALE GENOMIC DNA]</scope>
    <source>
        <strain evidence="14 15">KACC 18849</strain>
    </source>
</reference>
<evidence type="ECO:0000256" key="1">
    <source>
        <dbReference type="ARBA" id="ARBA00000085"/>
    </source>
</evidence>
<evidence type="ECO:0000256" key="8">
    <source>
        <dbReference type="ARBA" id="ARBA00022989"/>
    </source>
</evidence>
<keyword evidence="7 14" id="KW-0418">Kinase</keyword>
<dbReference type="EMBL" id="JADWOX010000013">
    <property type="protein sequence ID" value="MBI1685466.1"/>
    <property type="molecule type" value="Genomic_DNA"/>
</dbReference>
<dbReference type="RefSeq" id="WP_198577374.1">
    <property type="nucleotide sequence ID" value="NZ_JADWOX010000013.1"/>
</dbReference>
<evidence type="ECO:0000256" key="2">
    <source>
        <dbReference type="ARBA" id="ARBA00004370"/>
    </source>
</evidence>
<evidence type="ECO:0000256" key="6">
    <source>
        <dbReference type="ARBA" id="ARBA00022692"/>
    </source>
</evidence>
<dbReference type="InterPro" id="IPR005467">
    <property type="entry name" value="His_kinase_dom"/>
</dbReference>
<keyword evidence="6 11" id="KW-0812">Transmembrane</keyword>
<dbReference type="InterPro" id="IPR003594">
    <property type="entry name" value="HATPase_dom"/>
</dbReference>
<evidence type="ECO:0000313" key="14">
    <source>
        <dbReference type="EMBL" id="MBI1685466.1"/>
    </source>
</evidence>
<name>A0ABS0T0R3_9CAUL</name>
<evidence type="ECO:0000256" key="5">
    <source>
        <dbReference type="ARBA" id="ARBA00022679"/>
    </source>
</evidence>
<gene>
    <name evidence="14" type="ORF">I4Q42_17485</name>
</gene>
<feature type="domain" description="HAMP" evidence="13">
    <location>
        <begin position="219"/>
        <end position="270"/>
    </location>
</feature>
<dbReference type="SUPFAM" id="SSF55874">
    <property type="entry name" value="ATPase domain of HSP90 chaperone/DNA topoisomerase II/histidine kinase"/>
    <property type="match status" value="1"/>
</dbReference>
<dbReference type="Pfam" id="PF02518">
    <property type="entry name" value="HATPase_c"/>
    <property type="match status" value="1"/>
</dbReference>
<dbReference type="SMART" id="SM00387">
    <property type="entry name" value="HATPase_c"/>
    <property type="match status" value="1"/>
</dbReference>
<feature type="region of interest" description="Disordered" evidence="10">
    <location>
        <begin position="95"/>
        <end position="153"/>
    </location>
</feature>
<dbReference type="PROSITE" id="PS50109">
    <property type="entry name" value="HIS_KIN"/>
    <property type="match status" value="1"/>
</dbReference>
<keyword evidence="9" id="KW-0902">Two-component regulatory system</keyword>
<dbReference type="InterPro" id="IPR036890">
    <property type="entry name" value="HATPase_C_sf"/>
</dbReference>
<dbReference type="GO" id="GO:0016301">
    <property type="term" value="F:kinase activity"/>
    <property type="evidence" value="ECO:0007669"/>
    <property type="project" value="UniProtKB-KW"/>
</dbReference>
<comment type="catalytic activity">
    <reaction evidence="1">
        <text>ATP + protein L-histidine = ADP + protein N-phospho-L-histidine.</text>
        <dbReference type="EC" id="2.7.13.3"/>
    </reaction>
</comment>
<feature type="transmembrane region" description="Helical" evidence="11">
    <location>
        <begin position="12"/>
        <end position="31"/>
    </location>
</feature>
<feature type="domain" description="Histidine kinase" evidence="12">
    <location>
        <begin position="278"/>
        <end position="478"/>
    </location>
</feature>
<feature type="compositionally biased region" description="Basic and acidic residues" evidence="10">
    <location>
        <begin position="116"/>
        <end position="141"/>
    </location>
</feature>
<keyword evidence="4" id="KW-0597">Phosphoprotein</keyword>
<proteinExistence type="predicted"/>
<evidence type="ECO:0000256" key="4">
    <source>
        <dbReference type="ARBA" id="ARBA00022553"/>
    </source>
</evidence>
<dbReference type="InterPro" id="IPR050428">
    <property type="entry name" value="TCS_sensor_his_kinase"/>
</dbReference>
<evidence type="ECO:0000259" key="13">
    <source>
        <dbReference type="PROSITE" id="PS50885"/>
    </source>
</evidence>
<evidence type="ECO:0000313" key="15">
    <source>
        <dbReference type="Proteomes" id="UP000639859"/>
    </source>
</evidence>
<protein>
    <recommendedName>
        <fullName evidence="3">histidine kinase</fullName>
        <ecNumber evidence="3">2.7.13.3</ecNumber>
    </recommendedName>
</protein>
<evidence type="ECO:0000256" key="3">
    <source>
        <dbReference type="ARBA" id="ARBA00012438"/>
    </source>
</evidence>
<dbReference type="Gene3D" id="1.10.287.130">
    <property type="match status" value="1"/>
</dbReference>
<evidence type="ECO:0000256" key="9">
    <source>
        <dbReference type="ARBA" id="ARBA00023012"/>
    </source>
</evidence>
<dbReference type="Proteomes" id="UP000639859">
    <property type="component" value="Unassembled WGS sequence"/>
</dbReference>
<dbReference type="PANTHER" id="PTHR45436:SF5">
    <property type="entry name" value="SENSOR HISTIDINE KINASE TRCS"/>
    <property type="match status" value="1"/>
</dbReference>
<evidence type="ECO:0000256" key="7">
    <source>
        <dbReference type="ARBA" id="ARBA00022777"/>
    </source>
</evidence>